<proteinExistence type="predicted"/>
<feature type="transmembrane region" description="Helical" evidence="1">
    <location>
        <begin position="293"/>
        <end position="320"/>
    </location>
</feature>
<keyword evidence="1" id="KW-0812">Transmembrane</keyword>
<evidence type="ECO:0000256" key="1">
    <source>
        <dbReference type="SAM" id="Phobius"/>
    </source>
</evidence>
<dbReference type="RefSeq" id="WP_269040309.1">
    <property type="nucleotide sequence ID" value="NZ_CP114040.1"/>
</dbReference>
<feature type="transmembrane region" description="Helical" evidence="1">
    <location>
        <begin position="172"/>
        <end position="191"/>
    </location>
</feature>
<dbReference type="Proteomes" id="UP001164459">
    <property type="component" value="Chromosome"/>
</dbReference>
<dbReference type="EMBL" id="CP114040">
    <property type="protein sequence ID" value="WAS97943.1"/>
    <property type="molecule type" value="Genomic_DNA"/>
</dbReference>
<keyword evidence="1" id="KW-0472">Membrane</keyword>
<evidence type="ECO:0000313" key="3">
    <source>
        <dbReference type="Proteomes" id="UP001164459"/>
    </source>
</evidence>
<organism evidence="2 3">
    <name type="scientific">Nannocystis punicea</name>
    <dbReference type="NCBI Taxonomy" id="2995304"/>
    <lineage>
        <taxon>Bacteria</taxon>
        <taxon>Pseudomonadati</taxon>
        <taxon>Myxococcota</taxon>
        <taxon>Polyangia</taxon>
        <taxon>Nannocystales</taxon>
        <taxon>Nannocystaceae</taxon>
        <taxon>Nannocystis</taxon>
    </lineage>
</organism>
<sequence>MPRSPLPLSWAGSQESRRRGHYRGSAGVDAARVQALWSLVLAHYRQFVFAEQRASLRRARPVWTATLAVLALMWLHVDARLLASLELTWFGFLTTTTAGILAALESARLCPPALPNPAAIDIDACPECSAPARRSRETCSLCGARLAPGVGAGERVQAAVQRRFGLALRIPWPYASWIWTAGGWIVLYFTALLTVNMARRGVLVIPGELDLVWPLVAAVFAMVVFGRALAQSLAQARALRSALGAPLLVTAARELQVLDAVPDAPPATLPPLVVDLHTAPSIADHVERIAAGLVVLALVARAGVALAGALATVGLVLFAVTAFGRRTRVTLGPDGIRATARLRRHVFVPREELRAVACSPRATWWPVGAIQRWELVAVTRTGDEVALARISDGEAERCEAAIRLGAALRASSPAPRDDLSQSTDW</sequence>
<keyword evidence="1" id="KW-1133">Transmembrane helix</keyword>
<evidence type="ECO:0008006" key="4">
    <source>
        <dbReference type="Google" id="ProtNLM"/>
    </source>
</evidence>
<keyword evidence="3" id="KW-1185">Reference proteome</keyword>
<accession>A0ABY7HF96</accession>
<protein>
    <recommendedName>
        <fullName evidence="4">PH domain-containing protein</fullName>
    </recommendedName>
</protein>
<evidence type="ECO:0000313" key="2">
    <source>
        <dbReference type="EMBL" id="WAS97943.1"/>
    </source>
</evidence>
<gene>
    <name evidence="2" type="ORF">O0S08_17525</name>
</gene>
<feature type="transmembrane region" description="Helical" evidence="1">
    <location>
        <begin position="211"/>
        <end position="230"/>
    </location>
</feature>
<name>A0ABY7HF96_9BACT</name>
<reference evidence="2" key="1">
    <citation type="submission" date="2022-11" db="EMBL/GenBank/DDBJ databases">
        <title>Minimal conservation of predation-associated metabolite biosynthetic gene clusters underscores biosynthetic potential of Myxococcota including descriptions for ten novel species: Archangium lansinium sp. nov., Myxococcus landrumus sp. nov., Nannocystis bai.</title>
        <authorList>
            <person name="Ahearne A."/>
            <person name="Stevens C."/>
            <person name="Dowd S."/>
        </authorList>
    </citation>
    <scope>NUCLEOTIDE SEQUENCE</scope>
    <source>
        <strain evidence="2">Fl3</strain>
    </source>
</reference>